<name>A0ABM7RB14_9BACT</name>
<dbReference type="RefSeq" id="WP_338684825.1">
    <property type="nucleotide sequence ID" value="NZ_AP024702.1"/>
</dbReference>
<sequence>MRFLIAIGALTLASCDKHSDAIKQSPEHQEAPWDESHPLASLFSSGEAIYIAPADSIAELLEANDLFTFVSRQGQLAGMDSDTAIIFRSDGTVTLSEMGMGSNDYSGKVVIQPDGIIDLHLPRYPGKWPSMRFERVGDSCFLHRVDGKTGFVFGGRSGAVTSGDMNPFWPFALLDHEFPRRLQPKDQ</sequence>
<proteinExistence type="predicted"/>
<evidence type="ECO:0000313" key="2">
    <source>
        <dbReference type="EMBL" id="BCX48693.1"/>
    </source>
</evidence>
<evidence type="ECO:0000313" key="1">
    <source>
        <dbReference type="EMBL" id="BCX48533.1"/>
    </source>
</evidence>
<keyword evidence="3" id="KW-1185">Reference proteome</keyword>
<reference evidence="2 3" key="1">
    <citation type="submission" date="2021-06" db="EMBL/GenBank/DDBJ databases">
        <title>Complete genome of Haloferula helveola possessing various polysaccharide degrading enzymes.</title>
        <authorList>
            <person name="Takami H."/>
            <person name="Huang C."/>
            <person name="Hamasaki K."/>
        </authorList>
    </citation>
    <scope>NUCLEOTIDE SEQUENCE [LARGE SCALE GENOMIC DNA]</scope>
    <source>
        <strain evidence="2 3">CN-1</strain>
    </source>
</reference>
<dbReference type="EMBL" id="AP024702">
    <property type="protein sequence ID" value="BCX48533.1"/>
    <property type="molecule type" value="Genomic_DNA"/>
</dbReference>
<accession>A0ABM7RB14</accession>
<dbReference type="PROSITE" id="PS51257">
    <property type="entry name" value="PROKAR_LIPOPROTEIN"/>
    <property type="match status" value="1"/>
</dbReference>
<evidence type="ECO:0000313" key="3">
    <source>
        <dbReference type="Proteomes" id="UP001374893"/>
    </source>
</evidence>
<organism evidence="2 3">
    <name type="scientific">Haloferula helveola</name>
    <dbReference type="NCBI Taxonomy" id="490095"/>
    <lineage>
        <taxon>Bacteria</taxon>
        <taxon>Pseudomonadati</taxon>
        <taxon>Verrucomicrobiota</taxon>
        <taxon>Verrucomicrobiia</taxon>
        <taxon>Verrucomicrobiales</taxon>
        <taxon>Verrucomicrobiaceae</taxon>
        <taxon>Haloferula</taxon>
    </lineage>
</organism>
<protein>
    <submittedName>
        <fullName evidence="2">Uncharacterized protein</fullName>
    </submittedName>
</protein>
<dbReference type="Proteomes" id="UP001374893">
    <property type="component" value="Chromosome"/>
</dbReference>
<gene>
    <name evidence="1" type="ORF">HAHE_24410</name>
    <name evidence="2" type="ORF">HAHE_26010</name>
</gene>
<dbReference type="EMBL" id="AP024702">
    <property type="protein sequence ID" value="BCX48693.1"/>
    <property type="molecule type" value="Genomic_DNA"/>
</dbReference>